<gene>
    <name evidence="11" type="primary">LOC105039183</name>
</gene>
<evidence type="ECO:0000256" key="6">
    <source>
        <dbReference type="ARBA" id="ARBA00022895"/>
    </source>
</evidence>
<protein>
    <recommendedName>
        <fullName evidence="4">CST complex subunit CTC1</fullName>
    </recommendedName>
</protein>
<comment type="subcellular location">
    <subcellularLocation>
        <location evidence="2">Chromosome</location>
        <location evidence="2">Telomere</location>
    </subcellularLocation>
    <subcellularLocation>
        <location evidence="1">Nucleus</location>
    </subcellularLocation>
</comment>
<evidence type="ECO:0000313" key="11">
    <source>
        <dbReference type="RefSeq" id="XP_010913543.1"/>
    </source>
</evidence>
<dbReference type="InterPro" id="IPR028262">
    <property type="entry name" value="CTC1_plant"/>
</dbReference>
<dbReference type="GO" id="GO:0010833">
    <property type="term" value="P:telomere maintenance via telomere lengthening"/>
    <property type="evidence" value="ECO:0007669"/>
    <property type="project" value="TreeGrafter"/>
</dbReference>
<dbReference type="Proteomes" id="UP000504607">
    <property type="component" value="Chromosome 2"/>
</dbReference>
<evidence type="ECO:0000256" key="9">
    <source>
        <dbReference type="SAM" id="MobiDB-lite"/>
    </source>
</evidence>
<sequence>MEGVQILSVSDLLRVSRPLTGAASLRSSSSSSPPSKRSKLQSIQENPPDAPLLLSDPNPNPRIFSPLKRPVLLIGIIDLFREDVDHCCMSRNQCLSFSDGSSRICCSVLDLDLEIIGREVHVLAWNFVPFKDKKGGVLEVIRWSLPASEAALELAASLSIPSTSSSQDTNLISRSRAFGILRSISPVFSVPCAKQSRDQKNSPCGNLFDAGDSIGFLADVLTCSCELCCNSSSIADCHSSVKENTCHSFTKSMFVYFLTPTSWWRPVLCKLIGKLIIVSGLKKKLIFVGGKESYVMFVTTVKSVVSLPQFPMKVKPLIGRPMSPSGGVYKGVVTGVYMQGMAVELDGKVWLLVTDPQLAPQHCLRVGAVVSVQNFHWVHPKFSWTRMLLLGTCTRTSIDIESFSLSETSCRSRSQSQSLLGKLIDSLTFSARFWVLLLISCFKRKFAMIFSDKEILGSKNKEGLVQTYASNYLPSNAFQSQHGMFMNFCKHDQCPCRSESSLEPLKLAIPISNFISRCEAKWVMMLSQKQQVTEIVGRKHCLDHFICEGISNCCMIRRIISSEDLGFVLMGALKVSPSSGRLQLVDATGSVDVVIPDLLSNNIDQNIYEVKSYKLVLEGLPMQLDHWQYHFDEPLLCRNIFKHFSYKRTLNQLSVYVQFYLGDTTCLNVASHVPSFMVGSNNLKSSGTEMFHLLLVTHKFPANDNFQDEVMSDSSSLFADAFVFPYNLYFRETNEDSQLAEVMQDNQKSKSDFIDHQKDLTEEWSKQPRLVNSSSRIPLTASRNSCQDFERRLCNIPCSHSFTFRRSNLHGSLLPGYLCSGHSSAVQGLLANHPASRILLEFKSDSFSKYQLLRLGAYYILKCSNKGLLCYVEDCECLARGKVLVDSQTNLWSLSFSFDEIMQHEPAQDNSSGVSSVIVGGTTSFQNELLFLQSLDQIQGTSDVHLHLSVGSTEPMKNEMEAVKHALTRFLAMSGCILSVSSCVQIMMGELIRPSGITDPQSSKLLQGNQISLNGDIENVHMYDCKSGSCMSFQYVANGDRWRVCNICIHVNDDHQMVRIRGGISRCAYPVGMGPGANATFHRVLVTCTSSRRPELVLTPISFIVINSIKEVDCQHGKEVFLPSSRLSMLDENFLNTFSLSLISQMKQCVDSKLVRFRCRVVAIHFLVLESHPTGSARLQSGRQFKMPEVKIPLAGFVLDDGSSLSCCWADDCQAETLLRLHETSCQAFFCGHKFSGRAGNRNSQHTIGNQLERILKKNHRVIIRNYGAVPDLSCSDLTFSFDSDNIFSNSEERLLRFIILNACCGSILNVLGNKLDSDSLKQLDSELLESQASIQSLQNVWVKEVWDVNPLNEARNLLL</sequence>
<evidence type="ECO:0000256" key="2">
    <source>
        <dbReference type="ARBA" id="ARBA00004574"/>
    </source>
</evidence>
<evidence type="ECO:0000256" key="5">
    <source>
        <dbReference type="ARBA" id="ARBA00022454"/>
    </source>
</evidence>
<dbReference type="KEGG" id="egu:105039183"/>
<evidence type="ECO:0000256" key="1">
    <source>
        <dbReference type="ARBA" id="ARBA00004123"/>
    </source>
</evidence>
<dbReference type="GO" id="GO:0003697">
    <property type="term" value="F:single-stranded DNA binding"/>
    <property type="evidence" value="ECO:0007669"/>
    <property type="project" value="TreeGrafter"/>
</dbReference>
<keyword evidence="5" id="KW-0158">Chromosome</keyword>
<dbReference type="GO" id="GO:1990879">
    <property type="term" value="C:CST complex"/>
    <property type="evidence" value="ECO:0007669"/>
    <property type="project" value="TreeGrafter"/>
</dbReference>
<evidence type="ECO:0000256" key="8">
    <source>
        <dbReference type="ARBA" id="ARBA00023242"/>
    </source>
</evidence>
<keyword evidence="8" id="KW-0539">Nucleus</keyword>
<accession>A0A6I9QUI7</accession>
<dbReference type="InterPro" id="IPR042617">
    <property type="entry name" value="CTC1-like"/>
</dbReference>
<proteinExistence type="inferred from homology"/>
<evidence type="ECO:0000313" key="10">
    <source>
        <dbReference type="Proteomes" id="UP000504607"/>
    </source>
</evidence>
<dbReference type="PANTHER" id="PTHR14865:SF2">
    <property type="entry name" value="CST COMPLEX SUBUNIT CTC1"/>
    <property type="match status" value="1"/>
</dbReference>
<name>A0A6I9QUI7_ELAGV</name>
<organism evidence="10 11">
    <name type="scientific">Elaeis guineensis var. tenera</name>
    <name type="common">Oil palm</name>
    <dbReference type="NCBI Taxonomy" id="51953"/>
    <lineage>
        <taxon>Eukaryota</taxon>
        <taxon>Viridiplantae</taxon>
        <taxon>Streptophyta</taxon>
        <taxon>Embryophyta</taxon>
        <taxon>Tracheophyta</taxon>
        <taxon>Spermatophyta</taxon>
        <taxon>Magnoliopsida</taxon>
        <taxon>Liliopsida</taxon>
        <taxon>Arecaceae</taxon>
        <taxon>Arecoideae</taxon>
        <taxon>Cocoseae</taxon>
        <taxon>Elaeidinae</taxon>
        <taxon>Elaeis</taxon>
    </lineage>
</organism>
<dbReference type="OrthoDB" id="2314520at2759"/>
<dbReference type="GO" id="GO:0042162">
    <property type="term" value="F:telomeric DNA binding"/>
    <property type="evidence" value="ECO:0007669"/>
    <property type="project" value="TreeGrafter"/>
</dbReference>
<keyword evidence="6" id="KW-0779">Telomere</keyword>
<feature type="region of interest" description="Disordered" evidence="9">
    <location>
        <begin position="22"/>
        <end position="56"/>
    </location>
</feature>
<comment type="similarity">
    <text evidence="3">Belongs to the CTC1 family.</text>
</comment>
<evidence type="ECO:0000256" key="3">
    <source>
        <dbReference type="ARBA" id="ARBA00006332"/>
    </source>
</evidence>
<dbReference type="Pfam" id="PF15491">
    <property type="entry name" value="CTC1_2"/>
    <property type="match status" value="1"/>
</dbReference>
<dbReference type="GeneID" id="105039183"/>
<reference evidence="11" key="1">
    <citation type="submission" date="2025-08" db="UniProtKB">
        <authorList>
            <consortium name="RefSeq"/>
        </authorList>
    </citation>
    <scope>IDENTIFICATION</scope>
</reference>
<evidence type="ECO:0000256" key="4">
    <source>
        <dbReference type="ARBA" id="ARBA00016175"/>
    </source>
</evidence>
<dbReference type="RefSeq" id="XP_010913543.1">
    <property type="nucleotide sequence ID" value="XM_010915241.3"/>
</dbReference>
<dbReference type="InParanoid" id="A0A6I9QUI7"/>
<keyword evidence="7" id="KW-0238">DNA-binding</keyword>
<dbReference type="PANTHER" id="PTHR14865">
    <property type="entry name" value="CST COMPLEX SUBUNIT CTC1"/>
    <property type="match status" value="1"/>
</dbReference>
<keyword evidence="10" id="KW-1185">Reference proteome</keyword>
<feature type="compositionally biased region" description="Low complexity" evidence="9">
    <location>
        <begin position="24"/>
        <end position="35"/>
    </location>
</feature>
<evidence type="ECO:0000256" key="7">
    <source>
        <dbReference type="ARBA" id="ARBA00023125"/>
    </source>
</evidence>
<dbReference type="GO" id="GO:0045740">
    <property type="term" value="P:positive regulation of DNA replication"/>
    <property type="evidence" value="ECO:0007669"/>
    <property type="project" value="TreeGrafter"/>
</dbReference>